<dbReference type="InterPro" id="IPR013809">
    <property type="entry name" value="ENTH"/>
</dbReference>
<dbReference type="Gene3D" id="1.25.40.90">
    <property type="match status" value="1"/>
</dbReference>
<sequence>MLKSASGRMVQAVNPLTYIPDPKDRQKAMDKAKHVGGNMQDRMEVLMSKIRAGETVVIDVAVIKATMQNPKPPKDKHVAVLKMACAAVSPRMQVQYTVHKLSSRLEDKPGWLVALKTLIVFHRLMREVDPSFQDEIVRYQERTGAHRLLRLDSFADHTSKDTWDMSAWIRVYSVYLDDRLAAYKSIRFDPESHLAQNPAAFCKLDACSAGDLLDKLPVVQKLLGRIMMCVPEGAAAGSEVSLYAAALVRLAHHLRFLFASEVHYTTLGV</sequence>
<dbReference type="Pfam" id="PF07651">
    <property type="entry name" value="ANTH"/>
    <property type="match status" value="1"/>
</dbReference>
<keyword evidence="6" id="KW-0968">Cytoplasmic vesicle</keyword>
<evidence type="ECO:0000256" key="2">
    <source>
        <dbReference type="ARBA" id="ARBA00004600"/>
    </source>
</evidence>
<dbReference type="InterPro" id="IPR045192">
    <property type="entry name" value="AP180-like"/>
</dbReference>
<reference evidence="8" key="1">
    <citation type="submission" date="2017-08" db="EMBL/GenBank/DDBJ databases">
        <authorList>
            <person name="Polle J.E."/>
            <person name="Barry K."/>
            <person name="Cushman J."/>
            <person name="Schmutz J."/>
            <person name="Tran D."/>
            <person name="Hathwaick L.T."/>
            <person name="Yim W.C."/>
            <person name="Jenkins J."/>
            <person name="Mckie-Krisberg Z.M."/>
            <person name="Prochnik S."/>
            <person name="Lindquist E."/>
            <person name="Dockter R.B."/>
            <person name="Adam C."/>
            <person name="Molina H."/>
            <person name="Bunkerborg J."/>
            <person name="Jin E."/>
            <person name="Buchheim M."/>
            <person name="Magnuson J."/>
        </authorList>
    </citation>
    <scope>NUCLEOTIDE SEQUENCE</scope>
    <source>
        <strain evidence="8">CCAP 19/18</strain>
    </source>
</reference>
<evidence type="ECO:0000259" key="7">
    <source>
        <dbReference type="PROSITE" id="PS50942"/>
    </source>
</evidence>
<dbReference type="InterPro" id="IPR048050">
    <property type="entry name" value="ANTH_N_plant"/>
</dbReference>
<dbReference type="InterPro" id="IPR011417">
    <property type="entry name" value="ANTH_dom"/>
</dbReference>
<dbReference type="EMBL" id="MU070244">
    <property type="protein sequence ID" value="KAF5828808.1"/>
    <property type="molecule type" value="Genomic_DNA"/>
</dbReference>
<name>A0ABQ7G2I9_DUNSA</name>
<dbReference type="PANTHER" id="PTHR22951">
    <property type="entry name" value="CLATHRIN ASSEMBLY PROTEIN"/>
    <property type="match status" value="1"/>
</dbReference>
<comment type="subcellular location">
    <subcellularLocation>
        <location evidence="1">Cytoplasmic vesicle</location>
        <location evidence="1">Clathrin-coated vesicle</location>
    </subcellularLocation>
    <subcellularLocation>
        <location evidence="2">Membrane</location>
        <location evidence="2">Clathrin-coated pit</location>
    </subcellularLocation>
</comment>
<keyword evidence="5" id="KW-0168">Coated pit</keyword>
<dbReference type="Proteomes" id="UP000815325">
    <property type="component" value="Unassembled WGS sequence"/>
</dbReference>
<keyword evidence="3" id="KW-0254">Endocytosis</keyword>
<evidence type="ECO:0000256" key="5">
    <source>
        <dbReference type="ARBA" id="ARBA00023176"/>
    </source>
</evidence>
<gene>
    <name evidence="8" type="ORF">DUNSADRAFT_17025</name>
</gene>
<evidence type="ECO:0000256" key="6">
    <source>
        <dbReference type="ARBA" id="ARBA00023329"/>
    </source>
</evidence>
<protein>
    <submittedName>
        <fullName evidence="8">ANTH domain-containing protein</fullName>
    </submittedName>
</protein>
<organism evidence="8 9">
    <name type="scientific">Dunaliella salina</name>
    <name type="common">Green alga</name>
    <name type="synonym">Protococcus salinus</name>
    <dbReference type="NCBI Taxonomy" id="3046"/>
    <lineage>
        <taxon>Eukaryota</taxon>
        <taxon>Viridiplantae</taxon>
        <taxon>Chlorophyta</taxon>
        <taxon>core chlorophytes</taxon>
        <taxon>Chlorophyceae</taxon>
        <taxon>CS clade</taxon>
        <taxon>Chlamydomonadales</taxon>
        <taxon>Dunaliellaceae</taxon>
        <taxon>Dunaliella</taxon>
    </lineage>
</organism>
<accession>A0ABQ7G2I9</accession>
<feature type="domain" description="ENTH" evidence="7">
    <location>
        <begin position="50"/>
        <end position="190"/>
    </location>
</feature>
<keyword evidence="4" id="KW-0472">Membrane</keyword>
<dbReference type="InterPro" id="IPR008942">
    <property type="entry name" value="ENTH_VHS"/>
</dbReference>
<evidence type="ECO:0000313" key="9">
    <source>
        <dbReference type="Proteomes" id="UP000815325"/>
    </source>
</evidence>
<evidence type="ECO:0000256" key="3">
    <source>
        <dbReference type="ARBA" id="ARBA00022583"/>
    </source>
</evidence>
<evidence type="ECO:0000313" key="8">
    <source>
        <dbReference type="EMBL" id="KAF5828808.1"/>
    </source>
</evidence>
<proteinExistence type="predicted"/>
<dbReference type="CDD" id="cd03564">
    <property type="entry name" value="ANTH_N"/>
    <property type="match status" value="1"/>
</dbReference>
<comment type="caution">
    <text evidence="8">The sequence shown here is derived from an EMBL/GenBank/DDBJ whole genome shotgun (WGS) entry which is preliminary data.</text>
</comment>
<evidence type="ECO:0000256" key="4">
    <source>
        <dbReference type="ARBA" id="ARBA00023136"/>
    </source>
</evidence>
<evidence type="ECO:0000256" key="1">
    <source>
        <dbReference type="ARBA" id="ARBA00004132"/>
    </source>
</evidence>
<dbReference type="PANTHER" id="PTHR22951:SF5">
    <property type="entry name" value="PHOSPHATIDYLINOSITOL-BINDING CLATHRIN ASSEMBLY PROTEIN LAP"/>
    <property type="match status" value="1"/>
</dbReference>
<keyword evidence="9" id="KW-1185">Reference proteome</keyword>
<dbReference type="SMART" id="SM00273">
    <property type="entry name" value="ENTH"/>
    <property type="match status" value="1"/>
</dbReference>
<dbReference type="SUPFAM" id="SSF48464">
    <property type="entry name" value="ENTH/VHS domain"/>
    <property type="match status" value="1"/>
</dbReference>
<dbReference type="PROSITE" id="PS50942">
    <property type="entry name" value="ENTH"/>
    <property type="match status" value="1"/>
</dbReference>